<keyword evidence="12" id="KW-0732">Signal</keyword>
<keyword evidence="3 11" id="KW-0645">Protease</keyword>
<comment type="similarity">
    <text evidence="10">Belongs to the peptidase S1 family. CLIP subfamily.</text>
</comment>
<evidence type="ECO:0000256" key="12">
    <source>
        <dbReference type="SAM" id="SignalP"/>
    </source>
</evidence>
<protein>
    <recommendedName>
        <fullName evidence="13">Peptidase S1 domain-containing protein</fullName>
    </recommendedName>
</protein>
<keyword evidence="7" id="KW-0865">Zymogen</keyword>
<feature type="signal peptide" evidence="12">
    <location>
        <begin position="1"/>
        <end position="17"/>
    </location>
</feature>
<proteinExistence type="inferred from homology"/>
<dbReference type="GO" id="GO:0016485">
    <property type="term" value="P:protein processing"/>
    <property type="evidence" value="ECO:0007669"/>
    <property type="project" value="UniProtKB-ARBA"/>
</dbReference>
<evidence type="ECO:0000256" key="11">
    <source>
        <dbReference type="RuleBase" id="RU363034"/>
    </source>
</evidence>
<dbReference type="AlphaFoldDB" id="A0A9J6BKX9"/>
<dbReference type="PROSITE" id="PS50240">
    <property type="entry name" value="TRYPSIN_DOM"/>
    <property type="match status" value="1"/>
</dbReference>
<evidence type="ECO:0000256" key="10">
    <source>
        <dbReference type="ARBA" id="ARBA00024195"/>
    </source>
</evidence>
<dbReference type="GO" id="GO:0005576">
    <property type="term" value="C:extracellular region"/>
    <property type="evidence" value="ECO:0007669"/>
    <property type="project" value="UniProtKB-SubCell"/>
</dbReference>
<accession>A0A9J6BKX9</accession>
<evidence type="ECO:0000259" key="13">
    <source>
        <dbReference type="PROSITE" id="PS50240"/>
    </source>
</evidence>
<evidence type="ECO:0000256" key="2">
    <source>
        <dbReference type="ARBA" id="ARBA00022525"/>
    </source>
</evidence>
<dbReference type="InterPro" id="IPR001314">
    <property type="entry name" value="Peptidase_S1A"/>
</dbReference>
<comment type="subcellular location">
    <subcellularLocation>
        <location evidence="1">Secreted</location>
    </subcellularLocation>
</comment>
<dbReference type="Proteomes" id="UP001107558">
    <property type="component" value="Chromosome 3"/>
</dbReference>
<dbReference type="FunFam" id="2.40.10.10:FF:000047">
    <property type="entry name" value="Trypsin eta"/>
    <property type="match status" value="1"/>
</dbReference>
<evidence type="ECO:0000256" key="6">
    <source>
        <dbReference type="ARBA" id="ARBA00022825"/>
    </source>
</evidence>
<evidence type="ECO:0000256" key="3">
    <source>
        <dbReference type="ARBA" id="ARBA00022670"/>
    </source>
</evidence>
<keyword evidence="9" id="KW-0325">Glycoprotein</keyword>
<dbReference type="InterPro" id="IPR051487">
    <property type="entry name" value="Ser/Thr_Proteases_Immune/Dev"/>
</dbReference>
<evidence type="ECO:0000256" key="4">
    <source>
        <dbReference type="ARBA" id="ARBA00022757"/>
    </source>
</evidence>
<dbReference type="EMBL" id="JADBJN010000003">
    <property type="protein sequence ID" value="KAG5670022.1"/>
    <property type="molecule type" value="Genomic_DNA"/>
</dbReference>
<dbReference type="PROSITE" id="PS00135">
    <property type="entry name" value="TRYPSIN_SER"/>
    <property type="match status" value="1"/>
</dbReference>
<dbReference type="Gene3D" id="2.40.10.10">
    <property type="entry name" value="Trypsin-like serine proteases"/>
    <property type="match status" value="2"/>
</dbReference>
<keyword evidence="2" id="KW-0964">Secreted</keyword>
<keyword evidence="8" id="KW-1015">Disulfide bond</keyword>
<reference evidence="14" key="1">
    <citation type="submission" date="2021-03" db="EMBL/GenBank/DDBJ databases">
        <title>Chromosome level genome of the anhydrobiotic midge Polypedilum vanderplanki.</title>
        <authorList>
            <person name="Yoshida Y."/>
            <person name="Kikawada T."/>
            <person name="Gusev O."/>
        </authorList>
    </citation>
    <scope>NUCLEOTIDE SEQUENCE</scope>
    <source>
        <strain evidence="14">NIAS01</strain>
        <tissue evidence="14">Whole body or cell culture</tissue>
    </source>
</reference>
<dbReference type="OrthoDB" id="6339452at2759"/>
<dbReference type="PROSITE" id="PS00134">
    <property type="entry name" value="TRYPSIN_HIS"/>
    <property type="match status" value="1"/>
</dbReference>
<evidence type="ECO:0000256" key="7">
    <source>
        <dbReference type="ARBA" id="ARBA00023145"/>
    </source>
</evidence>
<dbReference type="GO" id="GO:0004252">
    <property type="term" value="F:serine-type endopeptidase activity"/>
    <property type="evidence" value="ECO:0007669"/>
    <property type="project" value="InterPro"/>
</dbReference>
<evidence type="ECO:0000256" key="1">
    <source>
        <dbReference type="ARBA" id="ARBA00004613"/>
    </source>
</evidence>
<feature type="domain" description="Peptidase S1" evidence="13">
    <location>
        <begin position="165"/>
        <end position="413"/>
    </location>
</feature>
<dbReference type="PANTHER" id="PTHR24256">
    <property type="entry name" value="TRYPTASE-RELATED"/>
    <property type="match status" value="1"/>
</dbReference>
<dbReference type="Pfam" id="PF00089">
    <property type="entry name" value="Trypsin"/>
    <property type="match status" value="1"/>
</dbReference>
<dbReference type="InterPro" id="IPR018114">
    <property type="entry name" value="TRYPSIN_HIS"/>
</dbReference>
<evidence type="ECO:0000313" key="15">
    <source>
        <dbReference type="Proteomes" id="UP001107558"/>
    </source>
</evidence>
<gene>
    <name evidence="14" type="ORF">PVAND_000309</name>
</gene>
<dbReference type="InterPro" id="IPR001254">
    <property type="entry name" value="Trypsin_dom"/>
</dbReference>
<evidence type="ECO:0000313" key="14">
    <source>
        <dbReference type="EMBL" id="KAG5670022.1"/>
    </source>
</evidence>
<evidence type="ECO:0000256" key="5">
    <source>
        <dbReference type="ARBA" id="ARBA00022801"/>
    </source>
</evidence>
<keyword evidence="6 11" id="KW-0720">Serine protease</keyword>
<evidence type="ECO:0000256" key="8">
    <source>
        <dbReference type="ARBA" id="ARBA00023157"/>
    </source>
</evidence>
<keyword evidence="15" id="KW-1185">Reference proteome</keyword>
<dbReference type="InterPro" id="IPR009003">
    <property type="entry name" value="Peptidase_S1_PA"/>
</dbReference>
<feature type="chain" id="PRO_5039886863" description="Peptidase S1 domain-containing protein" evidence="12">
    <location>
        <begin position="18"/>
        <end position="418"/>
    </location>
</feature>
<dbReference type="InterPro" id="IPR043504">
    <property type="entry name" value="Peptidase_S1_PA_chymotrypsin"/>
</dbReference>
<organism evidence="14 15">
    <name type="scientific">Polypedilum vanderplanki</name>
    <name type="common">Sleeping chironomid midge</name>
    <dbReference type="NCBI Taxonomy" id="319348"/>
    <lineage>
        <taxon>Eukaryota</taxon>
        <taxon>Metazoa</taxon>
        <taxon>Ecdysozoa</taxon>
        <taxon>Arthropoda</taxon>
        <taxon>Hexapoda</taxon>
        <taxon>Insecta</taxon>
        <taxon>Pterygota</taxon>
        <taxon>Neoptera</taxon>
        <taxon>Endopterygota</taxon>
        <taxon>Diptera</taxon>
        <taxon>Nematocera</taxon>
        <taxon>Chironomoidea</taxon>
        <taxon>Chironomidae</taxon>
        <taxon>Chironominae</taxon>
        <taxon>Polypedilum</taxon>
        <taxon>Polypedilum</taxon>
    </lineage>
</organism>
<sequence>MLKLTVFLLFATQHTTSLPQLNFGFGFNFPNTFAQPQQTQFNNNIFNNPFFQQQKPQIPNNNNQQVYYPQNQNPYGNNIFFNQGFNQRPQVNQNTIRPTVTTTTTTRPIVSPNSNSSFGGQRISEKKCKEYTNKIGLDQLVGSLALDATIQNIHLQKCESSVGLVVGGEDAKAGEFPHMVAIGYSDGLSSRVGFYCGGTLISERYVLTAAHCRKAGREKPTLVRVGELNLALKDEGLPELDIPIEEFISHEQYVANQHKNDIALIKLKNNVQFSRIVHPACLAQPNLIVNRKPVASGWGFTEVAGQTADHLQKVDLSIISNNECSRLLGKLFDNPNDYSVESTQICAGDLRGGKDTCQGDSGGPLVIPSNNNKCMYTLIGVTSYGTPFCGAADSPGVYTRVSSYLDWIEPKVWGTTVA</sequence>
<dbReference type="SMART" id="SM00020">
    <property type="entry name" value="Tryp_SPc"/>
    <property type="match status" value="1"/>
</dbReference>
<keyword evidence="4" id="KW-0222">Digestion</keyword>
<keyword evidence="5 11" id="KW-0378">Hydrolase</keyword>
<dbReference type="PRINTS" id="PR00722">
    <property type="entry name" value="CHYMOTRYPSIN"/>
</dbReference>
<comment type="caution">
    <text evidence="14">The sequence shown here is derived from an EMBL/GenBank/DDBJ whole genome shotgun (WGS) entry which is preliminary data.</text>
</comment>
<name>A0A9J6BKX9_POLVA</name>
<dbReference type="InterPro" id="IPR033116">
    <property type="entry name" value="TRYPSIN_SER"/>
</dbReference>
<dbReference type="GO" id="GO:0007586">
    <property type="term" value="P:digestion"/>
    <property type="evidence" value="ECO:0007669"/>
    <property type="project" value="UniProtKB-KW"/>
</dbReference>
<evidence type="ECO:0000256" key="9">
    <source>
        <dbReference type="ARBA" id="ARBA00023180"/>
    </source>
</evidence>
<dbReference type="CDD" id="cd00190">
    <property type="entry name" value="Tryp_SPc"/>
    <property type="match status" value="1"/>
</dbReference>
<dbReference type="SUPFAM" id="SSF50494">
    <property type="entry name" value="Trypsin-like serine proteases"/>
    <property type="match status" value="1"/>
</dbReference>